<dbReference type="Pfam" id="PF07714">
    <property type="entry name" value="PK_Tyr_Ser-Thr"/>
    <property type="match status" value="1"/>
</dbReference>
<dbReference type="GO" id="GO:0043202">
    <property type="term" value="C:lysosomal lumen"/>
    <property type="evidence" value="ECO:0007669"/>
    <property type="project" value="UniProtKB-SubCell"/>
</dbReference>
<dbReference type="GO" id="GO:1902533">
    <property type="term" value="P:positive regulation of intracellular signal transduction"/>
    <property type="evidence" value="ECO:0007669"/>
    <property type="project" value="UniProtKB-ARBA"/>
</dbReference>
<evidence type="ECO:0000256" key="27">
    <source>
        <dbReference type="ARBA" id="ARBA00029696"/>
    </source>
</evidence>
<accession>A0A663F871</accession>
<dbReference type="PANTHER" id="PTHR24416">
    <property type="entry name" value="TYROSINE-PROTEIN KINASE RECEPTOR"/>
    <property type="match status" value="1"/>
</dbReference>
<evidence type="ECO:0000256" key="9">
    <source>
        <dbReference type="ARBA" id="ARBA00022553"/>
    </source>
</evidence>
<evidence type="ECO:0000256" key="28">
    <source>
        <dbReference type="ARBA" id="ARBA00032009"/>
    </source>
</evidence>
<evidence type="ECO:0000256" key="24">
    <source>
        <dbReference type="ARBA" id="ARBA00023228"/>
    </source>
</evidence>
<evidence type="ECO:0000256" key="4">
    <source>
        <dbReference type="ARBA" id="ARBA00011902"/>
    </source>
</evidence>
<keyword evidence="35" id="KW-0479">Metal-binding</keyword>
<comment type="subcellular location">
    <subcellularLocation>
        <location evidence="2">Cell membrane</location>
        <topology evidence="2">Single-pass type I membrane protein</topology>
    </subcellularLocation>
    <subcellularLocation>
        <location evidence="3">Cytoplasmic vesicle</location>
    </subcellularLocation>
    <subcellularLocation>
        <location evidence="1">Lysosome lumen</location>
    </subcellularLocation>
    <subcellularLocation>
        <location evidence="38">Membrane</location>
        <topology evidence="38">Single-pass type I membrane protein</topology>
    </subcellularLocation>
</comment>
<dbReference type="EC" id="2.7.10.1" evidence="4"/>
<keyword evidence="21" id="KW-1015">Disulfide bond</keyword>
<keyword evidence="13" id="KW-0677">Repeat</keyword>
<keyword evidence="12" id="KW-0732">Signal</keyword>
<dbReference type="InterPro" id="IPR020635">
    <property type="entry name" value="Tyr_kinase_cat_dom"/>
</dbReference>
<keyword evidence="44" id="KW-1185">Reference proteome</keyword>
<dbReference type="GO" id="GO:0008284">
    <property type="term" value="P:positive regulation of cell population proliferation"/>
    <property type="evidence" value="ECO:0007669"/>
    <property type="project" value="UniProtKB-ARBA"/>
</dbReference>
<keyword evidence="9" id="KW-0597">Phosphoprotein</keyword>
<dbReference type="Pfam" id="PF07679">
    <property type="entry name" value="I-set"/>
    <property type="match status" value="1"/>
</dbReference>
<dbReference type="InterPro" id="IPR017441">
    <property type="entry name" value="Protein_kinase_ATP_BS"/>
</dbReference>
<dbReference type="InterPro" id="IPR008266">
    <property type="entry name" value="Tyr_kinase_AS"/>
</dbReference>
<feature type="transmembrane region" description="Helical" evidence="40">
    <location>
        <begin position="521"/>
        <end position="545"/>
    </location>
</feature>
<dbReference type="FunFam" id="2.60.40.10:FF:000223">
    <property type="entry name" value="Platelet-derived growth factor receptor beta"/>
    <property type="match status" value="1"/>
</dbReference>
<dbReference type="InterPro" id="IPR036179">
    <property type="entry name" value="Ig-like_dom_sf"/>
</dbReference>
<dbReference type="SUPFAM" id="SSF48726">
    <property type="entry name" value="Immunoglobulin"/>
    <property type="match status" value="3"/>
</dbReference>
<evidence type="ECO:0000256" key="11">
    <source>
        <dbReference type="ARBA" id="ARBA00022692"/>
    </source>
</evidence>
<evidence type="ECO:0000256" key="29">
    <source>
        <dbReference type="ARBA" id="ARBA00051243"/>
    </source>
</evidence>
<dbReference type="InterPro" id="IPR001245">
    <property type="entry name" value="Ser-Thr/Tyr_kinase_cat_dom"/>
</dbReference>
<dbReference type="FunFam" id="3.30.200.20:FF:000025">
    <property type="entry name" value="Platelet-derived growth factor receptor alpha"/>
    <property type="match status" value="1"/>
</dbReference>
<evidence type="ECO:0000259" key="42">
    <source>
        <dbReference type="PROSITE" id="PS50835"/>
    </source>
</evidence>
<feature type="binding site" evidence="34 37">
    <location>
        <position position="623"/>
    </location>
    <ligand>
        <name>ATP</name>
        <dbReference type="ChEBI" id="CHEBI:30616"/>
    </ligand>
</feature>
<evidence type="ECO:0000256" key="33">
    <source>
        <dbReference type="PIRSR" id="PIRSR000615-1"/>
    </source>
</evidence>
<dbReference type="FunFam" id="2.60.40.10:FF:000715">
    <property type="entry name" value="Platelet-derived growth factor receptor beta"/>
    <property type="match status" value="1"/>
</dbReference>
<feature type="active site" description="Proton acceptor" evidence="33">
    <location>
        <position position="822"/>
    </location>
</feature>
<evidence type="ECO:0000256" key="38">
    <source>
        <dbReference type="RuleBase" id="RU000311"/>
    </source>
</evidence>
<dbReference type="InterPro" id="IPR003599">
    <property type="entry name" value="Ig_sub"/>
</dbReference>
<sequence>MTLCSSVLLLGFQRSHLPSLPGLLEVTSGGSRLHIEPRDAELVLGLHSTFSLLCYGDSTLVWEREGQPLAASLEQRDGVFVSNLTLRNVTGRHTGEYVCTYSPDQAPEPAERKALYIYVPDPSLVFLPTITSEELFIFITGYTEAVIPCRVTNPQMQVTLYEKKVENPIPAAYDPQQGFKGFFEDKTYFCRTIVDDQEVDSDTFYVYRIQVSSVNVSISAVQTIVRQGENVTLMCTVSGNELVNFNWDYPRKQVSAGKTVEPVTDFLPGSTHEIRSILIIQNAELEDSGTYVCNVSEGYHEKTDRKDITVHVIERGFVRFHTHLPSTVYAEVHKSRTIQVEVEAYPQPSIVWLKNNKTLTMESSSEFTITSRNLSETRYQTALVLVRVKQEEGGFYTIRAFNEDDEQELSFHLQINGEDGHADTGLRSVGAVSGDGSILCCRTLRCSTKGQPTRLLGNESTEIGLQTNATYHAELQVYRVNSTLQLHRVDEPLLLRCTVQNFLGTNSQDITLVPHALPFKVVIISVILALLVLTVISLIILIILWQKKPRYEIRWKVIESVSSDGHEYIYVDPMQLPYDSSWEVPRDKLVLGRTLGSGAFGRVVEATAHGLSHSQSTMKVAVKMLKSTARSSEKQALMSELKIMSHLGPHLNIVNLLGACTKGGPIYIITEYCRYGDLVDYLHRNKHTFLQCYGEKARREAELYGNTAKEDHVRIPLPSTSIHLSLSVESDGGYMDMSKDDSLDYVPMSDMKGEVKYADIESSNYGTPYELDSYSPSAPERTDRVTLINESPLLSYMDLVGFSFQVANGMEFLASKNCVHRDLAARNVLICEGKLVKICDFGLARDIMRDSNYISKGSTFLPLKWMAPESIFNNLYTTLSDVWSFGILLWEIFTLGGTPYPELPMNEQFYNAIKRGYRMSKPTHASDEIYDIMQKCWEEKFEIRPSFSQLVVLMGNLLVDCYRKRYQQVDEEFMKSDHPAVVRTRPTIPGLNNSRLTAGSPTGSILYTAVHQNGGENDYIIPLPDPKPDAICDLPQEASISRASSMLNEANTSSTISCDSPLGLRQDEEQESDPQPVCQEPTTGHQEVEESFL</sequence>
<evidence type="ECO:0000256" key="3">
    <source>
        <dbReference type="ARBA" id="ARBA00004541"/>
    </source>
</evidence>
<evidence type="ECO:0000256" key="16">
    <source>
        <dbReference type="ARBA" id="ARBA00022840"/>
    </source>
</evidence>
<dbReference type="SUPFAM" id="SSF56112">
    <property type="entry name" value="Protein kinase-like (PK-like)"/>
    <property type="match status" value="1"/>
</dbReference>
<dbReference type="AlphaFoldDB" id="A0A663F871"/>
<evidence type="ECO:0000256" key="31">
    <source>
        <dbReference type="ARBA" id="ARBA00075975"/>
    </source>
</evidence>
<dbReference type="InterPro" id="IPR000719">
    <property type="entry name" value="Prot_kinase_dom"/>
</dbReference>
<dbReference type="GO" id="GO:0060326">
    <property type="term" value="P:cell chemotaxis"/>
    <property type="evidence" value="ECO:0007669"/>
    <property type="project" value="TreeGrafter"/>
</dbReference>
<evidence type="ECO:0000256" key="25">
    <source>
        <dbReference type="ARBA" id="ARBA00023319"/>
    </source>
</evidence>
<keyword evidence="20" id="KW-0829">Tyrosine-protein kinase</keyword>
<evidence type="ECO:0000256" key="22">
    <source>
        <dbReference type="ARBA" id="ARBA00023170"/>
    </source>
</evidence>
<evidence type="ECO:0000256" key="26">
    <source>
        <dbReference type="ARBA" id="ARBA00023329"/>
    </source>
</evidence>
<dbReference type="GO" id="GO:0001525">
    <property type="term" value="P:angiogenesis"/>
    <property type="evidence" value="ECO:0007669"/>
    <property type="project" value="TreeGrafter"/>
</dbReference>
<dbReference type="GO" id="GO:0043235">
    <property type="term" value="C:receptor complex"/>
    <property type="evidence" value="ECO:0007669"/>
    <property type="project" value="TreeGrafter"/>
</dbReference>
<dbReference type="PROSITE" id="PS00240">
    <property type="entry name" value="RECEPTOR_TYR_KIN_III"/>
    <property type="match status" value="1"/>
</dbReference>
<keyword evidence="24" id="KW-0458">Lysosome</keyword>
<evidence type="ECO:0000256" key="35">
    <source>
        <dbReference type="PIRSR" id="PIRSR000615-3"/>
    </source>
</evidence>
<evidence type="ECO:0000256" key="10">
    <source>
        <dbReference type="ARBA" id="ARBA00022679"/>
    </source>
</evidence>
<evidence type="ECO:0000256" key="21">
    <source>
        <dbReference type="ARBA" id="ARBA00023157"/>
    </source>
</evidence>
<dbReference type="GO" id="GO:0046872">
    <property type="term" value="F:metal ion binding"/>
    <property type="evidence" value="ECO:0007669"/>
    <property type="project" value="UniProtKB-KW"/>
</dbReference>
<dbReference type="PANTHER" id="PTHR24416:SF53">
    <property type="entry name" value="PLATELET-DERIVED GROWTH FACTOR RECEPTOR BETA"/>
    <property type="match status" value="1"/>
</dbReference>
<keyword evidence="16 34" id="KW-0067">ATP-binding</keyword>
<keyword evidence="11 38" id="KW-0812">Transmembrane</keyword>
<keyword evidence="25 38" id="KW-0393">Immunoglobulin domain</keyword>
<keyword evidence="23" id="KW-0325">Glycoprotein</keyword>
<dbReference type="InterPro" id="IPR013151">
    <property type="entry name" value="Immunoglobulin_dom"/>
</dbReference>
<dbReference type="GO" id="GO:0005019">
    <property type="term" value="F:platelet-derived growth factor beta-receptor activity"/>
    <property type="evidence" value="ECO:0007669"/>
    <property type="project" value="TreeGrafter"/>
</dbReference>
<dbReference type="Gene3D" id="2.60.40.10">
    <property type="entry name" value="Immunoglobulins"/>
    <property type="match status" value="4"/>
</dbReference>
<dbReference type="SMART" id="SM00219">
    <property type="entry name" value="TyrKc"/>
    <property type="match status" value="1"/>
</dbReference>
<feature type="binding site" evidence="34">
    <location>
        <begin position="596"/>
        <end position="603"/>
    </location>
    <ligand>
        <name>ATP</name>
        <dbReference type="ChEBI" id="CHEBI:30616"/>
    </ligand>
</feature>
<keyword evidence="8" id="KW-0145">Chemotaxis</keyword>
<evidence type="ECO:0000256" key="8">
    <source>
        <dbReference type="ARBA" id="ARBA00022500"/>
    </source>
</evidence>
<organism evidence="43 44">
    <name type="scientific">Aquila chrysaetos chrysaetos</name>
    <dbReference type="NCBI Taxonomy" id="223781"/>
    <lineage>
        <taxon>Eukaryota</taxon>
        <taxon>Metazoa</taxon>
        <taxon>Chordata</taxon>
        <taxon>Craniata</taxon>
        <taxon>Vertebrata</taxon>
        <taxon>Euteleostomi</taxon>
        <taxon>Archelosauria</taxon>
        <taxon>Archosauria</taxon>
        <taxon>Dinosauria</taxon>
        <taxon>Saurischia</taxon>
        <taxon>Theropoda</taxon>
        <taxon>Coelurosauria</taxon>
        <taxon>Aves</taxon>
        <taxon>Neognathae</taxon>
        <taxon>Neoaves</taxon>
        <taxon>Telluraves</taxon>
        <taxon>Accipitrimorphae</taxon>
        <taxon>Accipitriformes</taxon>
        <taxon>Accipitridae</taxon>
        <taxon>Accipitrinae</taxon>
        <taxon>Aquila</taxon>
    </lineage>
</organism>
<evidence type="ECO:0000256" key="37">
    <source>
        <dbReference type="PROSITE-ProRule" id="PRU10141"/>
    </source>
</evidence>
<feature type="binding site" evidence="35">
    <location>
        <position position="827"/>
    </location>
    <ligand>
        <name>Mg(2+)</name>
        <dbReference type="ChEBI" id="CHEBI:18420"/>
    </ligand>
</feature>
<evidence type="ECO:0000256" key="20">
    <source>
        <dbReference type="ARBA" id="ARBA00023137"/>
    </source>
</evidence>
<feature type="site" description="Important for interaction with phosphotyrosine-binding proteins" evidence="36">
    <location>
        <position position="966"/>
    </location>
</feature>
<keyword evidence="22 38" id="KW-0675">Receptor</keyword>
<dbReference type="Proteomes" id="UP000472275">
    <property type="component" value="Chromosome 22"/>
</dbReference>
<keyword evidence="10" id="KW-0808">Transferase</keyword>
<dbReference type="InterPro" id="IPR001824">
    <property type="entry name" value="Tyr_kinase_rcpt_3_CS"/>
</dbReference>
<keyword evidence="17" id="KW-0832">Ubl conjugation</keyword>
<reference evidence="43" key="1">
    <citation type="submission" date="2025-08" db="UniProtKB">
        <authorList>
            <consortium name="Ensembl"/>
        </authorList>
    </citation>
    <scope>IDENTIFICATION</scope>
</reference>
<proteinExistence type="inferred from homology"/>
<dbReference type="PROSITE" id="PS00109">
    <property type="entry name" value="PROTEIN_KINASE_TYR"/>
    <property type="match status" value="1"/>
</dbReference>
<dbReference type="Ensembl" id="ENSACCT00020021584.1">
    <property type="protein sequence ID" value="ENSACCP00020020677.1"/>
    <property type="gene ID" value="ENSACCG00020014132.1"/>
</dbReference>
<evidence type="ECO:0000256" key="12">
    <source>
        <dbReference type="ARBA" id="ARBA00022729"/>
    </source>
</evidence>
<reference evidence="43" key="2">
    <citation type="submission" date="2025-09" db="UniProtKB">
        <authorList>
            <consortium name="Ensembl"/>
        </authorList>
    </citation>
    <scope>IDENTIFICATION</scope>
</reference>
<feature type="domain" description="Ig-like" evidence="42">
    <location>
        <begin position="212"/>
        <end position="309"/>
    </location>
</feature>
<evidence type="ECO:0000256" key="18">
    <source>
        <dbReference type="ARBA" id="ARBA00022989"/>
    </source>
</evidence>
<dbReference type="SMART" id="SM00409">
    <property type="entry name" value="IG"/>
    <property type="match status" value="3"/>
</dbReference>
<protein>
    <recommendedName>
        <fullName evidence="5">Platelet-derived growth factor receptor beta</fullName>
        <ecNumber evidence="4">2.7.10.1</ecNumber>
    </recommendedName>
    <alternativeName>
        <fullName evidence="27">Beta platelet-derived growth factor receptor</fullName>
    </alternativeName>
    <alternativeName>
        <fullName evidence="28">Beta-type platelet-derived growth factor receptor</fullName>
    </alternativeName>
    <alternativeName>
        <fullName evidence="31">CD140 antigen-like family member B</fullName>
    </alternativeName>
    <alternativeName>
        <fullName evidence="32">Platelet-derived growth factor receptor 1</fullName>
    </alternativeName>
</protein>
<dbReference type="GO" id="GO:0005524">
    <property type="term" value="F:ATP binding"/>
    <property type="evidence" value="ECO:0007669"/>
    <property type="project" value="UniProtKB-UniRule"/>
</dbReference>
<feature type="binding site" evidence="34">
    <location>
        <position position="826"/>
    </location>
    <ligand>
        <name>ATP</name>
        <dbReference type="ChEBI" id="CHEBI:30616"/>
    </ligand>
</feature>
<keyword evidence="26" id="KW-0968">Cytoplasmic vesicle</keyword>
<dbReference type="GO" id="GO:0005886">
    <property type="term" value="C:plasma membrane"/>
    <property type="evidence" value="ECO:0007669"/>
    <property type="project" value="UniProtKB-SubCell"/>
</dbReference>
<evidence type="ECO:0000313" key="44">
    <source>
        <dbReference type="Proteomes" id="UP000472275"/>
    </source>
</evidence>
<feature type="region of interest" description="Disordered" evidence="39">
    <location>
        <begin position="1047"/>
        <end position="1093"/>
    </location>
</feature>
<evidence type="ECO:0000256" key="40">
    <source>
        <dbReference type="SAM" id="Phobius"/>
    </source>
</evidence>
<feature type="domain" description="Ig-like" evidence="42">
    <location>
        <begin position="325"/>
        <end position="410"/>
    </location>
</feature>
<evidence type="ECO:0000313" key="43">
    <source>
        <dbReference type="Ensembl" id="ENSACCP00020020677.1"/>
    </source>
</evidence>
<dbReference type="InterPro" id="IPR007110">
    <property type="entry name" value="Ig-like_dom"/>
</dbReference>
<dbReference type="GO" id="GO:0048407">
    <property type="term" value="F:platelet-derived growth factor binding"/>
    <property type="evidence" value="ECO:0007669"/>
    <property type="project" value="TreeGrafter"/>
</dbReference>
<keyword evidence="7" id="KW-1003">Cell membrane</keyword>
<evidence type="ECO:0000256" key="39">
    <source>
        <dbReference type="SAM" id="MobiDB-lite"/>
    </source>
</evidence>
<keyword evidence="19 40" id="KW-0472">Membrane</keyword>
<comment type="subunit">
    <text evidence="30">Interacts with homodimeric PDGFB and PDGFD, and with heterodimers formed by PDGFA and PDGFB. May also interact with homodimeric PDGFC. Monomer in the absence of bound ligand. Interaction with homodimeric PDGFB, heterodimers formed by PDGFA and PDGFB or homodimeric PDGFD, leads to receptor dimerization, where both PDGFRA homodimers and heterodimers with PDGFRB are observed. Interacts with SH2B2/APS. Interacts directly (tyrosine phosphorylated) with SHB. Interacts (tyrosine phosphorylated) with PIK3R1 and RASA1. Interacts (tyrosine phosphorylated) with CBL. Interacts (tyrosine phosphorylated) with SRC and SRC family kinases. Interacts (tyrosine phosphorylated) with PIK3C2B, maybe indirectly. Interacts (tyrosine phosphorylated) with SHC1, GRB7, GRB10 and NCK1. Interaction with GRB2 is mediated by SHC1. Interacts (via C-terminus) with NHERF1.</text>
</comment>
<dbReference type="InterPro" id="IPR003598">
    <property type="entry name" value="Ig_sub2"/>
</dbReference>
<evidence type="ECO:0000256" key="32">
    <source>
        <dbReference type="ARBA" id="ARBA00075984"/>
    </source>
</evidence>
<evidence type="ECO:0000256" key="34">
    <source>
        <dbReference type="PIRSR" id="PIRSR000615-2"/>
    </source>
</evidence>
<dbReference type="GO" id="GO:0031410">
    <property type="term" value="C:cytoplasmic vesicle"/>
    <property type="evidence" value="ECO:0007669"/>
    <property type="project" value="UniProtKB-SubCell"/>
</dbReference>
<dbReference type="Gene3D" id="3.30.200.20">
    <property type="entry name" value="Phosphorylase Kinase, domain 1"/>
    <property type="match status" value="1"/>
</dbReference>
<feature type="compositionally biased region" description="Polar residues" evidence="39">
    <location>
        <begin position="1047"/>
        <end position="1058"/>
    </location>
</feature>
<feature type="binding site" evidence="35">
    <location>
        <position position="568"/>
    </location>
    <ligand>
        <name>Mg(2+)</name>
        <dbReference type="ChEBI" id="CHEBI:18420"/>
    </ligand>
</feature>
<dbReference type="FunFam" id="2.60.40.10:FF:000982">
    <property type="entry name" value="Platelet-derived growth factor receptor beta"/>
    <property type="match status" value="1"/>
</dbReference>
<evidence type="ECO:0000256" key="7">
    <source>
        <dbReference type="ARBA" id="ARBA00022475"/>
    </source>
</evidence>
<evidence type="ECO:0000256" key="23">
    <source>
        <dbReference type="ARBA" id="ARBA00023180"/>
    </source>
</evidence>
<dbReference type="PRINTS" id="PR01832">
    <property type="entry name" value="VEGFRECEPTOR"/>
</dbReference>
<feature type="binding site" evidence="35">
    <location>
        <position position="840"/>
    </location>
    <ligand>
        <name>Mg(2+)</name>
        <dbReference type="ChEBI" id="CHEBI:18420"/>
    </ligand>
</feature>
<evidence type="ECO:0000256" key="17">
    <source>
        <dbReference type="ARBA" id="ARBA00022843"/>
    </source>
</evidence>
<evidence type="ECO:0000256" key="2">
    <source>
        <dbReference type="ARBA" id="ARBA00004251"/>
    </source>
</evidence>
<dbReference type="SMART" id="SM00408">
    <property type="entry name" value="IGc2"/>
    <property type="match status" value="3"/>
</dbReference>
<dbReference type="PROSITE" id="PS50835">
    <property type="entry name" value="IG_LIKE"/>
    <property type="match status" value="3"/>
</dbReference>
<feature type="binding site" evidence="34">
    <location>
        <begin position="671"/>
        <end position="677"/>
    </location>
    <ligand>
        <name>ATP</name>
        <dbReference type="ChEBI" id="CHEBI:30616"/>
    </ligand>
</feature>
<feature type="domain" description="Ig-like" evidence="42">
    <location>
        <begin position="21"/>
        <end position="116"/>
    </location>
</feature>
<dbReference type="Pfam" id="PF13895">
    <property type="entry name" value="Ig_2"/>
    <property type="match status" value="1"/>
</dbReference>
<evidence type="ECO:0000256" key="19">
    <source>
        <dbReference type="ARBA" id="ARBA00023136"/>
    </source>
</evidence>
<evidence type="ECO:0000256" key="15">
    <source>
        <dbReference type="ARBA" id="ARBA00022777"/>
    </source>
</evidence>
<keyword evidence="35" id="KW-0460">Magnesium</keyword>
<comment type="catalytic activity">
    <reaction evidence="29">
        <text>L-tyrosyl-[protein] + ATP = O-phospho-L-tyrosyl-[protein] + ADP + H(+)</text>
        <dbReference type="Rhea" id="RHEA:10596"/>
        <dbReference type="Rhea" id="RHEA-COMP:10136"/>
        <dbReference type="Rhea" id="RHEA-COMP:20101"/>
        <dbReference type="ChEBI" id="CHEBI:15378"/>
        <dbReference type="ChEBI" id="CHEBI:30616"/>
        <dbReference type="ChEBI" id="CHEBI:46858"/>
        <dbReference type="ChEBI" id="CHEBI:61978"/>
        <dbReference type="ChEBI" id="CHEBI:456216"/>
        <dbReference type="EC" id="2.7.10.1"/>
    </reaction>
</comment>
<dbReference type="FunFam" id="1.10.510.10:FF:000140">
    <property type="entry name" value="Platelet-derived growth factor receptor beta"/>
    <property type="match status" value="1"/>
</dbReference>
<dbReference type="PIRSF" id="PIRSF000615">
    <property type="entry name" value="TyrPK_CSF1-R"/>
    <property type="match status" value="1"/>
</dbReference>
<dbReference type="GeneTree" id="ENSGT00940000157138"/>
<dbReference type="PROSITE" id="PS50011">
    <property type="entry name" value="PROTEIN_KINASE_DOM"/>
    <property type="match status" value="1"/>
</dbReference>
<dbReference type="PROSITE" id="PS00107">
    <property type="entry name" value="PROTEIN_KINASE_ATP"/>
    <property type="match status" value="1"/>
</dbReference>
<keyword evidence="14 34" id="KW-0547">Nucleotide-binding</keyword>
<evidence type="ECO:0000259" key="41">
    <source>
        <dbReference type="PROSITE" id="PS50011"/>
    </source>
</evidence>
<keyword evidence="18 40" id="KW-1133">Transmembrane helix</keyword>
<gene>
    <name evidence="43" type="primary">PDGFRB</name>
</gene>
<dbReference type="Pfam" id="PF00047">
    <property type="entry name" value="ig"/>
    <property type="match status" value="1"/>
</dbReference>
<evidence type="ECO:0000256" key="6">
    <source>
        <dbReference type="ARBA" id="ARBA00022473"/>
    </source>
</evidence>
<dbReference type="FunFam" id="2.60.40.10:FF:000572">
    <property type="entry name" value="Platelet-derived growth factor receptor beta"/>
    <property type="match status" value="1"/>
</dbReference>
<evidence type="ECO:0000256" key="36">
    <source>
        <dbReference type="PIRSR" id="PIRSR000615-4"/>
    </source>
</evidence>
<dbReference type="Pfam" id="PF25305">
    <property type="entry name" value="Ig_PDGFR_d4"/>
    <property type="match status" value="1"/>
</dbReference>
<name>A0A663F871_AQUCH</name>
<keyword evidence="6" id="KW-0217">Developmental protein</keyword>
<comment type="similarity">
    <text evidence="38">Belongs to the protein kinase superfamily. Tyr protein kinase family. CSF-1/PDGF receptor subfamily.</text>
</comment>
<dbReference type="GO" id="GO:0014911">
    <property type="term" value="P:positive regulation of smooth muscle cell migration"/>
    <property type="evidence" value="ECO:0007669"/>
    <property type="project" value="TreeGrafter"/>
</dbReference>
<feature type="domain" description="Protein kinase" evidence="41">
    <location>
        <begin position="589"/>
        <end position="959"/>
    </location>
</feature>
<dbReference type="InterPro" id="IPR050122">
    <property type="entry name" value="RTK"/>
</dbReference>
<evidence type="ECO:0000256" key="14">
    <source>
        <dbReference type="ARBA" id="ARBA00022741"/>
    </source>
</evidence>
<evidence type="ECO:0000256" key="1">
    <source>
        <dbReference type="ARBA" id="ARBA00004227"/>
    </source>
</evidence>
<dbReference type="InterPro" id="IPR013098">
    <property type="entry name" value="Ig_I-set"/>
</dbReference>
<dbReference type="InterPro" id="IPR013783">
    <property type="entry name" value="Ig-like_fold"/>
</dbReference>
<evidence type="ECO:0000256" key="13">
    <source>
        <dbReference type="ARBA" id="ARBA00022737"/>
    </source>
</evidence>
<dbReference type="Gene3D" id="1.10.510.10">
    <property type="entry name" value="Transferase(Phosphotransferase) domain 1"/>
    <property type="match status" value="1"/>
</dbReference>
<evidence type="ECO:0000256" key="5">
    <source>
        <dbReference type="ARBA" id="ARBA00020507"/>
    </source>
</evidence>
<dbReference type="InterPro" id="IPR011009">
    <property type="entry name" value="Kinase-like_dom_sf"/>
</dbReference>
<keyword evidence="15" id="KW-0418">Kinase</keyword>
<evidence type="ECO:0000256" key="30">
    <source>
        <dbReference type="ARBA" id="ARBA00066051"/>
    </source>
</evidence>